<dbReference type="KEGG" id="hhl:Halha_2199"/>
<dbReference type="EMBL" id="CP003359">
    <property type="protein sequence ID" value="AGB42079.1"/>
    <property type="molecule type" value="Genomic_DNA"/>
</dbReference>
<evidence type="ECO:0000313" key="2">
    <source>
        <dbReference type="Proteomes" id="UP000010880"/>
    </source>
</evidence>
<dbReference type="eggNOG" id="ENOG502Z7RC">
    <property type="taxonomic scope" value="Bacteria"/>
</dbReference>
<reference evidence="2" key="1">
    <citation type="submission" date="2012-02" db="EMBL/GenBank/DDBJ databases">
        <title>The complete genome of Halobacteroides halobius DSM 5150.</title>
        <authorList>
            <person name="Lucas S."/>
            <person name="Copeland A."/>
            <person name="Lapidus A."/>
            <person name="Glavina del Rio T."/>
            <person name="Dalin E."/>
            <person name="Tice H."/>
            <person name="Bruce D."/>
            <person name="Goodwin L."/>
            <person name="Pitluck S."/>
            <person name="Peters L."/>
            <person name="Mikhailova N."/>
            <person name="Gu W."/>
            <person name="Kyrpides N."/>
            <person name="Mavromatis K."/>
            <person name="Ivanova N."/>
            <person name="Brettin T."/>
            <person name="Detter J.C."/>
            <person name="Han C."/>
            <person name="Larimer F."/>
            <person name="Land M."/>
            <person name="Hauser L."/>
            <person name="Markowitz V."/>
            <person name="Cheng J.-F."/>
            <person name="Hugenholtz P."/>
            <person name="Woyke T."/>
            <person name="Wu D."/>
            <person name="Tindall B."/>
            <person name="Pomrenke H."/>
            <person name="Brambilla E."/>
            <person name="Klenk H.-P."/>
            <person name="Eisen J.A."/>
        </authorList>
    </citation>
    <scope>NUCLEOTIDE SEQUENCE [LARGE SCALE GENOMIC DNA]</scope>
    <source>
        <strain evidence="2">ATCC 35273 / DSM 5150 / MD-1</strain>
    </source>
</reference>
<gene>
    <name evidence="1" type="ordered locus">Halha_2199</name>
</gene>
<dbReference type="AlphaFoldDB" id="L0KCH5"/>
<dbReference type="STRING" id="748449.Halha_2199"/>
<dbReference type="InterPro" id="IPR015417">
    <property type="entry name" value="Gly_reductase_pB_sua/b"/>
</dbReference>
<dbReference type="HOGENOM" id="CLU_050376_0_0_9"/>
<dbReference type="Proteomes" id="UP000010880">
    <property type="component" value="Chromosome"/>
</dbReference>
<keyword evidence="2" id="KW-1185">Reference proteome</keyword>
<organism evidence="1 2">
    <name type="scientific">Halobacteroides halobius (strain ATCC 35273 / DSM 5150 / MD-1)</name>
    <dbReference type="NCBI Taxonomy" id="748449"/>
    <lineage>
        <taxon>Bacteria</taxon>
        <taxon>Bacillati</taxon>
        <taxon>Bacillota</taxon>
        <taxon>Clostridia</taxon>
        <taxon>Halanaerobiales</taxon>
        <taxon>Halobacteroidaceae</taxon>
        <taxon>Halobacteroides</taxon>
    </lineage>
</organism>
<dbReference type="PATRIC" id="fig|748449.3.peg.2116"/>
<sequence length="486" mass="53720">MEAIYFYIIKKNIITIINIQKNLNGCKVLKGYELNRKGVWLLVRLEIANFNVEDITFGDETSYQDGTLIINKEEALKVVKEDEHITEADIKIARPGEDKRIVPVKEAIEPRCKADGGAVFPGVTDNVEAVGEGQTLALKGCSVLAVGKHWGSFGDGLIDMSGEGAKYTYFSQLNNICLVADTDEEFERHEQQKKNHALRWAGHRLAKYLATEALEDQEPAEDDIEEFDLEPITKRPAKVNDLPSVVYVMQAQSQMEEMGYNDLVYGWDMNHVVPTLMHPNEILDGAMISGSFMPCSSKWSTYDFQNCPTIKNLYQEHGETINFLGVIMSNLNVNLEEKERSALFVQQIAKSLGADAAILAEEGYGNPDADFIECFKALEEAGVKTVGMTNECTGRDGNSQPLVTLDEAADAIVSCGNVSALIELPPMETVIGELEALARDGLSGGWEDDDELGSSVKEDGSIIMENNSMFCGDQVLGWSPKTMKEF</sequence>
<evidence type="ECO:0000313" key="1">
    <source>
        <dbReference type="EMBL" id="AGB42079.1"/>
    </source>
</evidence>
<dbReference type="Pfam" id="PF09338">
    <property type="entry name" value="Gly_reductase"/>
    <property type="match status" value="1"/>
</dbReference>
<dbReference type="GO" id="GO:0050485">
    <property type="term" value="F:oxidoreductase activity, acting on X-H and Y-H to form an X-Y bond, with a disulfide as acceptor"/>
    <property type="evidence" value="ECO:0007669"/>
    <property type="project" value="InterPro"/>
</dbReference>
<proteinExistence type="predicted"/>
<accession>L0KCH5</accession>
<protein>
    <submittedName>
        <fullName evidence="1">Glycine/sarcosine/betaine reductase component B alpha/beta subunit</fullName>
    </submittedName>
</protein>
<name>L0KCH5_HALHC</name>